<sequence>MSTALEMSSATSGAIKKTRGGRKSKSKSEWRKKIDLDDVEVGLEELREEERQGGTMDRRQDIDLFTVDTGGDEKTRARTKAKKGLRVDEILGKRSSVASPVVGSKLSEERRKRRAAQEVKRQLRKIAGFSGDRRTAPQGLKADRTAQNFDIWGASSVSTDQPAKKRKALLSRQKLAHLAELPAVEVAHPGASYRPTPADHKKLVQSAADEYALKLREEGKYSQFKSFNGVQGVDGAIECAEFVMEEMMRGEADVVDADADAKADGNSENEGSNDEEANDEQTVHSDSDPEDTASTSKDPKRKTRAERNRQKRAIQRRFEERRENALRQQLHKLEMAKKLGQLVDKDVDLSEQTAARRHKLMDEKRTKPLKRLGKYDVPKLPEAVKLADELPCSLRQLQPETSSVADAYNSFIKRNFIEPRAPTRPVPAKPRKIKTTEKWSYKDFK</sequence>
<evidence type="ECO:0000256" key="1">
    <source>
        <dbReference type="ARBA" id="ARBA00008838"/>
    </source>
</evidence>
<feature type="compositionally biased region" description="Basic and acidic residues" evidence="6">
    <location>
        <begin position="434"/>
        <end position="445"/>
    </location>
</feature>
<dbReference type="Pfam" id="PF07767">
    <property type="entry name" value="Nop53"/>
    <property type="match status" value="1"/>
</dbReference>
<organism evidence="7 8">
    <name type="scientific">Coemansia guatemalensis</name>
    <dbReference type="NCBI Taxonomy" id="2761395"/>
    <lineage>
        <taxon>Eukaryota</taxon>
        <taxon>Fungi</taxon>
        <taxon>Fungi incertae sedis</taxon>
        <taxon>Zoopagomycota</taxon>
        <taxon>Kickxellomycotina</taxon>
        <taxon>Kickxellomycetes</taxon>
        <taxon>Kickxellales</taxon>
        <taxon>Kickxellaceae</taxon>
        <taxon>Coemansia</taxon>
    </lineage>
</organism>
<feature type="compositionally biased region" description="Polar residues" evidence="6">
    <location>
        <begin position="1"/>
        <end position="12"/>
    </location>
</feature>
<reference evidence="7" key="1">
    <citation type="submission" date="2022-07" db="EMBL/GenBank/DDBJ databases">
        <title>Phylogenomic reconstructions and comparative analyses of Kickxellomycotina fungi.</title>
        <authorList>
            <person name="Reynolds N.K."/>
            <person name="Stajich J.E."/>
            <person name="Barry K."/>
            <person name="Grigoriev I.V."/>
            <person name="Crous P."/>
            <person name="Smith M.E."/>
        </authorList>
    </citation>
    <scope>NUCLEOTIDE SEQUENCE</scope>
    <source>
        <strain evidence="7">NRRL 1565</strain>
    </source>
</reference>
<evidence type="ECO:0000313" key="8">
    <source>
        <dbReference type="Proteomes" id="UP001140094"/>
    </source>
</evidence>
<dbReference type="AlphaFoldDB" id="A0A9W8HSR0"/>
<comment type="caution">
    <text evidence="7">The sequence shown here is derived from an EMBL/GenBank/DDBJ whole genome shotgun (WGS) entry which is preliminary data.</text>
</comment>
<dbReference type="InterPro" id="IPR011687">
    <property type="entry name" value="Nop53/GLTSCR2"/>
</dbReference>
<dbReference type="PIRSF" id="PIRSF017302">
    <property type="entry name" value="Gltscr2"/>
    <property type="match status" value="1"/>
</dbReference>
<feature type="region of interest" description="Disordered" evidence="6">
    <location>
        <begin position="419"/>
        <end position="445"/>
    </location>
</feature>
<accession>A0A9W8HSR0</accession>
<protein>
    <recommendedName>
        <fullName evidence="2 5">Ribosome biogenesis protein NOP53</fullName>
    </recommendedName>
</protein>
<feature type="compositionally biased region" description="Basic residues" evidence="6">
    <location>
        <begin position="299"/>
        <end position="315"/>
    </location>
</feature>
<comment type="function">
    <text evidence="5">May play a role in ribosome biogenesis.</text>
</comment>
<dbReference type="GO" id="GO:0000027">
    <property type="term" value="P:ribosomal large subunit assembly"/>
    <property type="evidence" value="ECO:0007669"/>
    <property type="project" value="UniProtKB-UniRule"/>
</dbReference>
<evidence type="ECO:0000256" key="3">
    <source>
        <dbReference type="ARBA" id="ARBA00022517"/>
    </source>
</evidence>
<name>A0A9W8HSR0_9FUNG</name>
<evidence type="ECO:0000256" key="2">
    <source>
        <dbReference type="ARBA" id="ARBA00018339"/>
    </source>
</evidence>
<keyword evidence="4 5" id="KW-0539">Nucleus</keyword>
<comment type="similarity">
    <text evidence="1 5">Belongs to the NOP53 family.</text>
</comment>
<feature type="compositionally biased region" description="Basic and acidic residues" evidence="6">
    <location>
        <begin position="106"/>
        <end position="120"/>
    </location>
</feature>
<feature type="compositionally biased region" description="Basic residues" evidence="6">
    <location>
        <begin position="16"/>
        <end position="25"/>
    </location>
</feature>
<evidence type="ECO:0000256" key="5">
    <source>
        <dbReference type="PIRNR" id="PIRNR017302"/>
    </source>
</evidence>
<feature type="region of interest" description="Disordered" evidence="6">
    <location>
        <begin position="47"/>
        <end position="82"/>
    </location>
</feature>
<dbReference type="GO" id="GO:0005730">
    <property type="term" value="C:nucleolus"/>
    <property type="evidence" value="ECO:0007669"/>
    <property type="project" value="UniProtKB-SubCell"/>
</dbReference>
<dbReference type="EMBL" id="JANBUO010000915">
    <property type="protein sequence ID" value="KAJ2800834.1"/>
    <property type="molecule type" value="Genomic_DNA"/>
</dbReference>
<dbReference type="GO" id="GO:0008097">
    <property type="term" value="F:5S rRNA binding"/>
    <property type="evidence" value="ECO:0007669"/>
    <property type="project" value="TreeGrafter"/>
</dbReference>
<feature type="region of interest" description="Disordered" evidence="6">
    <location>
        <begin position="260"/>
        <end position="323"/>
    </location>
</feature>
<dbReference type="Proteomes" id="UP001140094">
    <property type="component" value="Unassembled WGS sequence"/>
</dbReference>
<keyword evidence="3 5" id="KW-0690">Ribosome biogenesis</keyword>
<gene>
    <name evidence="7" type="ORF">H4R20_003913</name>
</gene>
<keyword evidence="8" id="KW-1185">Reference proteome</keyword>
<evidence type="ECO:0000256" key="6">
    <source>
        <dbReference type="SAM" id="MobiDB-lite"/>
    </source>
</evidence>
<dbReference type="OrthoDB" id="5072at2759"/>
<feature type="region of interest" description="Disordered" evidence="6">
    <location>
        <begin position="98"/>
        <end position="120"/>
    </location>
</feature>
<proteinExistence type="inferred from homology"/>
<evidence type="ECO:0000313" key="7">
    <source>
        <dbReference type="EMBL" id="KAJ2800834.1"/>
    </source>
</evidence>
<dbReference type="GO" id="GO:0006364">
    <property type="term" value="P:rRNA processing"/>
    <property type="evidence" value="ECO:0007669"/>
    <property type="project" value="TreeGrafter"/>
</dbReference>
<dbReference type="PANTHER" id="PTHR14211:SF7">
    <property type="entry name" value="RIBOSOME BIOGENESIS PROTEIN NOP53"/>
    <property type="match status" value="1"/>
</dbReference>
<evidence type="ECO:0000256" key="4">
    <source>
        <dbReference type="ARBA" id="ARBA00023242"/>
    </source>
</evidence>
<dbReference type="PANTHER" id="PTHR14211">
    <property type="entry name" value="GLIOMA SUPPRESSOR CANDIDATE REGION GENE 2"/>
    <property type="match status" value="1"/>
</dbReference>
<feature type="region of interest" description="Disordered" evidence="6">
    <location>
        <begin position="1"/>
        <end position="31"/>
    </location>
</feature>
<dbReference type="GO" id="GO:0005654">
    <property type="term" value="C:nucleoplasm"/>
    <property type="evidence" value="ECO:0007669"/>
    <property type="project" value="UniProtKB-SubCell"/>
</dbReference>
<feature type="compositionally biased region" description="Basic and acidic residues" evidence="6">
    <location>
        <begin position="47"/>
        <end position="62"/>
    </location>
</feature>
<comment type="subcellular location">
    <subcellularLocation>
        <location evidence="5">Nucleus</location>
        <location evidence="5">Nucleolus</location>
    </subcellularLocation>
    <subcellularLocation>
        <location evidence="5">Nucleus</location>
        <location evidence="5">Nucleoplasm</location>
    </subcellularLocation>
</comment>